<reference evidence="1 2" key="1">
    <citation type="submission" date="2022-03" db="EMBL/GenBank/DDBJ databases">
        <title>Metagenome-assembled genomes from swine fecal metagenomes.</title>
        <authorList>
            <person name="Holman D.B."/>
            <person name="Kommadath A."/>
        </authorList>
    </citation>
    <scope>NUCLEOTIDE SEQUENCE [LARGE SCALE GENOMIC DNA]</scope>
    <source>
        <strain evidence="1">SUG147</strain>
    </source>
</reference>
<dbReference type="GO" id="GO:0032259">
    <property type="term" value="P:methylation"/>
    <property type="evidence" value="ECO:0007669"/>
    <property type="project" value="UniProtKB-KW"/>
</dbReference>
<proteinExistence type="predicted"/>
<accession>A0AAE3FHZ2</accession>
<sequence length="89" mass="10285">LMGLKRALYDTPTVNEGRADLPQSMTLVRRERLTGEMTVEGAEMIDALFSMTPYYWRTREQDRARLQGLDSLQTAYDFDIFLYRKGGDA</sequence>
<dbReference type="GO" id="GO:0008168">
    <property type="term" value="F:methyltransferase activity"/>
    <property type="evidence" value="ECO:0007669"/>
    <property type="project" value="UniProtKB-KW"/>
</dbReference>
<protein>
    <submittedName>
        <fullName evidence="1">Methyltransferase</fullName>
    </submittedName>
</protein>
<evidence type="ECO:0000313" key="1">
    <source>
        <dbReference type="EMBL" id="MCI5756174.1"/>
    </source>
</evidence>
<keyword evidence="1" id="KW-0808">Transferase</keyword>
<evidence type="ECO:0000313" key="2">
    <source>
        <dbReference type="Proteomes" id="UP001139365"/>
    </source>
</evidence>
<comment type="caution">
    <text evidence="1">The sequence shown here is derived from an EMBL/GenBank/DDBJ whole genome shotgun (WGS) entry which is preliminary data.</text>
</comment>
<feature type="non-terminal residue" evidence="1">
    <location>
        <position position="1"/>
    </location>
</feature>
<name>A0AAE3FHZ2_9BACT</name>
<dbReference type="Gene3D" id="3.40.50.150">
    <property type="entry name" value="Vaccinia Virus protein VP39"/>
    <property type="match status" value="1"/>
</dbReference>
<dbReference type="EMBL" id="JALEMU010000127">
    <property type="protein sequence ID" value="MCI5756174.1"/>
    <property type="molecule type" value="Genomic_DNA"/>
</dbReference>
<dbReference type="Proteomes" id="UP001139365">
    <property type="component" value="Unassembled WGS sequence"/>
</dbReference>
<keyword evidence="1" id="KW-0489">Methyltransferase</keyword>
<organism evidence="1 2">
    <name type="scientific">Candidatus Colimorpha enterica</name>
    <dbReference type="NCBI Taxonomy" id="3083063"/>
    <lineage>
        <taxon>Bacteria</taxon>
        <taxon>Pseudomonadati</taxon>
        <taxon>Bacteroidota</taxon>
        <taxon>Bacteroidia</taxon>
        <taxon>Bacteroidales</taxon>
        <taxon>Candidatus Colimorpha</taxon>
    </lineage>
</organism>
<gene>
    <name evidence="1" type="ORF">MR241_07770</name>
</gene>
<dbReference type="InterPro" id="IPR029063">
    <property type="entry name" value="SAM-dependent_MTases_sf"/>
</dbReference>
<dbReference type="AlphaFoldDB" id="A0AAE3FHZ2"/>